<evidence type="ECO:0000313" key="11">
    <source>
        <dbReference type="EMBL" id="HEN27574.1"/>
    </source>
</evidence>
<dbReference type="InterPro" id="IPR055348">
    <property type="entry name" value="DctQ"/>
</dbReference>
<evidence type="ECO:0000256" key="1">
    <source>
        <dbReference type="ARBA" id="ARBA00004429"/>
    </source>
</evidence>
<evidence type="ECO:0000256" key="3">
    <source>
        <dbReference type="ARBA" id="ARBA00022475"/>
    </source>
</evidence>
<dbReference type="GO" id="GO:0022857">
    <property type="term" value="F:transmembrane transporter activity"/>
    <property type="evidence" value="ECO:0007669"/>
    <property type="project" value="TreeGrafter"/>
</dbReference>
<reference evidence="11" key="1">
    <citation type="journal article" date="2020" name="mSystems">
        <title>Genome- and Community-Level Interaction Insights into Carbon Utilization and Element Cycling Functions of Hydrothermarchaeota in Hydrothermal Sediment.</title>
        <authorList>
            <person name="Zhou Z."/>
            <person name="Liu Y."/>
            <person name="Xu W."/>
            <person name="Pan J."/>
            <person name="Luo Z.H."/>
            <person name="Li M."/>
        </authorList>
    </citation>
    <scope>NUCLEOTIDE SEQUENCE [LARGE SCALE GENOMIC DNA]</scope>
    <source>
        <strain evidence="11">SpSt-34</strain>
    </source>
</reference>
<dbReference type="PANTHER" id="PTHR35011:SF10">
    <property type="entry name" value="TRAP TRANSPORTER SMALL PERMEASE PROTEIN"/>
    <property type="match status" value="1"/>
</dbReference>
<dbReference type="AlphaFoldDB" id="A0A7C2P3X6"/>
<dbReference type="Pfam" id="PF04290">
    <property type="entry name" value="DctQ"/>
    <property type="match status" value="1"/>
</dbReference>
<sequence length="161" mass="18403">MTEKIRKISRWLCMVGMSFIFPLIFLTIIDVLGRGLLNKPLPGTFELSEYLLSIIILLSAGYTQQMKGHVRVDFLIKRFPRQANGIINLITISASLFIIGLLIYKGVLEALQEKAVSDTLRIPQKPFKFLVPIGCFALFSELLLDFMENLQNIKPKQKNFR</sequence>
<evidence type="ECO:0000256" key="2">
    <source>
        <dbReference type="ARBA" id="ARBA00022448"/>
    </source>
</evidence>
<evidence type="ECO:0000256" key="8">
    <source>
        <dbReference type="ARBA" id="ARBA00038436"/>
    </source>
</evidence>
<dbReference type="GO" id="GO:0005886">
    <property type="term" value="C:plasma membrane"/>
    <property type="evidence" value="ECO:0007669"/>
    <property type="project" value="UniProtKB-SubCell"/>
</dbReference>
<evidence type="ECO:0000256" key="4">
    <source>
        <dbReference type="ARBA" id="ARBA00022519"/>
    </source>
</evidence>
<dbReference type="GO" id="GO:0015740">
    <property type="term" value="P:C4-dicarboxylate transport"/>
    <property type="evidence" value="ECO:0007669"/>
    <property type="project" value="TreeGrafter"/>
</dbReference>
<keyword evidence="7 9" id="KW-0472">Membrane</keyword>
<comment type="similarity">
    <text evidence="8">Belongs to the TRAP transporter small permease family.</text>
</comment>
<evidence type="ECO:0000256" key="9">
    <source>
        <dbReference type="SAM" id="Phobius"/>
    </source>
</evidence>
<dbReference type="InterPro" id="IPR007387">
    <property type="entry name" value="TRAP_DctQ"/>
</dbReference>
<feature type="transmembrane region" description="Helical" evidence="9">
    <location>
        <begin position="85"/>
        <end position="107"/>
    </location>
</feature>
<dbReference type="EMBL" id="DSOL01000077">
    <property type="protein sequence ID" value="HEN27574.1"/>
    <property type="molecule type" value="Genomic_DNA"/>
</dbReference>
<comment type="subcellular location">
    <subcellularLocation>
        <location evidence="1">Cell inner membrane</location>
        <topology evidence="1">Multi-pass membrane protein</topology>
    </subcellularLocation>
</comment>
<keyword evidence="3" id="KW-1003">Cell membrane</keyword>
<keyword evidence="5 9" id="KW-0812">Transmembrane</keyword>
<accession>A0A7C2P3X6</accession>
<keyword evidence="2" id="KW-0813">Transport</keyword>
<evidence type="ECO:0000256" key="7">
    <source>
        <dbReference type="ARBA" id="ARBA00023136"/>
    </source>
</evidence>
<name>A0A7C2P3X6_UNCW3</name>
<proteinExistence type="inferred from homology"/>
<feature type="transmembrane region" description="Helical" evidence="9">
    <location>
        <begin position="47"/>
        <end position="64"/>
    </location>
</feature>
<feature type="transmembrane region" description="Helical" evidence="9">
    <location>
        <begin position="12"/>
        <end position="32"/>
    </location>
</feature>
<protein>
    <submittedName>
        <fullName evidence="11">TRAP transporter small permease</fullName>
    </submittedName>
</protein>
<evidence type="ECO:0000256" key="5">
    <source>
        <dbReference type="ARBA" id="ARBA00022692"/>
    </source>
</evidence>
<keyword evidence="6 9" id="KW-1133">Transmembrane helix</keyword>
<organism evidence="11">
    <name type="scientific">candidate division WOR-3 bacterium</name>
    <dbReference type="NCBI Taxonomy" id="2052148"/>
    <lineage>
        <taxon>Bacteria</taxon>
        <taxon>Bacteria division WOR-3</taxon>
    </lineage>
</organism>
<comment type="caution">
    <text evidence="11">The sequence shown here is derived from an EMBL/GenBank/DDBJ whole genome shotgun (WGS) entry which is preliminary data.</text>
</comment>
<keyword evidence="4" id="KW-0997">Cell inner membrane</keyword>
<gene>
    <name evidence="11" type="ORF">ENQ77_02705</name>
</gene>
<feature type="domain" description="Tripartite ATP-independent periplasmic transporters DctQ component" evidence="10">
    <location>
        <begin position="24"/>
        <end position="150"/>
    </location>
</feature>
<feature type="transmembrane region" description="Helical" evidence="9">
    <location>
        <begin position="127"/>
        <end position="147"/>
    </location>
</feature>
<evidence type="ECO:0000256" key="6">
    <source>
        <dbReference type="ARBA" id="ARBA00022989"/>
    </source>
</evidence>
<dbReference type="PANTHER" id="PTHR35011">
    <property type="entry name" value="2,3-DIKETO-L-GULONATE TRAP TRANSPORTER SMALL PERMEASE PROTEIN YIAM"/>
    <property type="match status" value="1"/>
</dbReference>
<evidence type="ECO:0000259" key="10">
    <source>
        <dbReference type="Pfam" id="PF04290"/>
    </source>
</evidence>